<sequence length="169" mass="17418">MHSLISLTIVFATAVAAVNAAGRCDVSHAVLPLPPNTTAISAPDPSVAKPKYITVGVGVQNYTCTTHGTYTTDAGYQVALAGPSVEHAVDAVLSAAGYRLGDHYFVPSPSGTGISPKFDFAHTLGDPNAYVVAARAGSIPAPTGPQDIDWLELTQVQGSLAKYASRKPV</sequence>
<evidence type="ECO:0000313" key="2">
    <source>
        <dbReference type="EMBL" id="KZV96101.1"/>
    </source>
</evidence>
<dbReference type="Proteomes" id="UP000077266">
    <property type="component" value="Unassembled WGS sequence"/>
</dbReference>
<feature type="chain" id="PRO_5007860792" evidence="1">
    <location>
        <begin position="21"/>
        <end position="169"/>
    </location>
</feature>
<keyword evidence="1" id="KW-0732">Signal</keyword>
<proteinExistence type="predicted"/>
<dbReference type="PANTHER" id="PTHR35567:SF1">
    <property type="entry name" value="CONSERVED FUNGAL PROTEIN (AFU_ORTHOLOGUE AFUA_1G14230)"/>
    <property type="match status" value="1"/>
</dbReference>
<name>A0A165KBV1_EXIGL</name>
<keyword evidence="3" id="KW-1185">Reference proteome</keyword>
<evidence type="ECO:0000256" key="1">
    <source>
        <dbReference type="SAM" id="SignalP"/>
    </source>
</evidence>
<dbReference type="PANTHER" id="PTHR35567">
    <property type="entry name" value="MALATE DEHYDROGENASE (AFU_ORTHOLOGUE AFUA_2G13800)"/>
    <property type="match status" value="1"/>
</dbReference>
<protein>
    <submittedName>
        <fullName evidence="2">Uncharacterized protein</fullName>
    </submittedName>
</protein>
<accession>A0A165KBV1</accession>
<dbReference type="InParanoid" id="A0A165KBV1"/>
<dbReference type="OrthoDB" id="1859733at2759"/>
<organism evidence="2 3">
    <name type="scientific">Exidia glandulosa HHB12029</name>
    <dbReference type="NCBI Taxonomy" id="1314781"/>
    <lineage>
        <taxon>Eukaryota</taxon>
        <taxon>Fungi</taxon>
        <taxon>Dikarya</taxon>
        <taxon>Basidiomycota</taxon>
        <taxon>Agaricomycotina</taxon>
        <taxon>Agaricomycetes</taxon>
        <taxon>Auriculariales</taxon>
        <taxon>Exidiaceae</taxon>
        <taxon>Exidia</taxon>
    </lineage>
</organism>
<evidence type="ECO:0000313" key="3">
    <source>
        <dbReference type="Proteomes" id="UP000077266"/>
    </source>
</evidence>
<dbReference type="InterPro" id="IPR021851">
    <property type="entry name" value="DUF3455"/>
</dbReference>
<reference evidence="2 3" key="1">
    <citation type="journal article" date="2016" name="Mol. Biol. Evol.">
        <title>Comparative Genomics of Early-Diverging Mushroom-Forming Fungi Provides Insights into the Origins of Lignocellulose Decay Capabilities.</title>
        <authorList>
            <person name="Nagy L.G."/>
            <person name="Riley R."/>
            <person name="Tritt A."/>
            <person name="Adam C."/>
            <person name="Daum C."/>
            <person name="Floudas D."/>
            <person name="Sun H."/>
            <person name="Yadav J.S."/>
            <person name="Pangilinan J."/>
            <person name="Larsson K.H."/>
            <person name="Matsuura K."/>
            <person name="Barry K."/>
            <person name="Labutti K."/>
            <person name="Kuo R."/>
            <person name="Ohm R.A."/>
            <person name="Bhattacharya S.S."/>
            <person name="Shirouzu T."/>
            <person name="Yoshinaga Y."/>
            <person name="Martin F.M."/>
            <person name="Grigoriev I.V."/>
            <person name="Hibbett D.S."/>
        </authorList>
    </citation>
    <scope>NUCLEOTIDE SEQUENCE [LARGE SCALE GENOMIC DNA]</scope>
    <source>
        <strain evidence="2 3">HHB12029</strain>
    </source>
</reference>
<dbReference type="Pfam" id="PF11937">
    <property type="entry name" value="DUF3455"/>
    <property type="match status" value="1"/>
</dbReference>
<dbReference type="EMBL" id="KV425947">
    <property type="protein sequence ID" value="KZV96101.1"/>
    <property type="molecule type" value="Genomic_DNA"/>
</dbReference>
<gene>
    <name evidence="2" type="ORF">EXIGLDRAFT_706115</name>
</gene>
<feature type="signal peptide" evidence="1">
    <location>
        <begin position="1"/>
        <end position="20"/>
    </location>
</feature>
<dbReference type="AlphaFoldDB" id="A0A165KBV1"/>